<keyword evidence="6" id="KW-1185">Reference proteome</keyword>
<comment type="similarity">
    <text evidence="2">Belongs to the peptidase S1 family. CLIP subfamily.</text>
</comment>
<gene>
    <name evidence="5" type="ORF">ODALV1_LOCUS30743</name>
</gene>
<dbReference type="InterPro" id="IPR001254">
    <property type="entry name" value="Trypsin_dom"/>
</dbReference>
<dbReference type="InterPro" id="IPR009003">
    <property type="entry name" value="Peptidase_S1_PA"/>
</dbReference>
<dbReference type="InterPro" id="IPR043504">
    <property type="entry name" value="Peptidase_S1_PA_chymotrypsin"/>
</dbReference>
<name>A0ABP1S8J3_9HEXA</name>
<accession>A0ABP1S8J3</accession>
<sequence length="673" mass="74093">MAKLSGYFQATVATITILLQLANVKSQQCTFAYQGAPCPRGMYEVYSIVNKNGQPTQRGCCSPNAKDQERMEITQIAEGCQTAACAPHHVPNSCDYIEDYVVNGTKLLFEEAYRETCSNEVYPSGFRAYCCRPNSLEQALVSTYGTEPNEFPHQAGVSVLGGVCGGTIYNKRYVVTAAHCVVDSQTKKVYPLRGNRGSNYKIIIGTNMWSNDSPQYVFGVEEVIVHEGYSKKLGSPELQKLRTGEYRTERMLRTYNDIALLRLDRDITFGPTVKALRLADKGFDPLEHSKTALIAGWGTTSSGRVVGHLQKANVILRSDERCFQLSNYRRFGELRDKLMCVGGIVDGEWSTGTGSGDSGGPAICRDGNGNPVLCGVTSFSIGGVECVLEQTEGSCYPSVFAEVGNFKEWVEQKVPEGQDEETLFNKPLYGTPVSAPHQVRVTSATGKSCGGTLIQPDIVVTAAHCIMHDEKTLLRGIKVKTSQGQTMELAGSPAVMPGYKKMPKPNIEAEQTKPGVKRVVMDDNFYENDLAILRLKQKVPGVKPDQLPRLPGPNEKPYGVAMELSAQRDGPHKELRQRNFNILDRAECQKRMNRLGLIKLKRKVSEKNICAVEQYSGGSTCDRELGGGLICEGNVLCGVQSFRLCEWALPNSFVDMSQQKSFVERAITMLRGN</sequence>
<keyword evidence="3" id="KW-0732">Signal</keyword>
<dbReference type="PROSITE" id="PS50240">
    <property type="entry name" value="TRYPSIN_DOM"/>
    <property type="match status" value="2"/>
</dbReference>
<organism evidence="5 6">
    <name type="scientific">Orchesella dallaii</name>
    <dbReference type="NCBI Taxonomy" id="48710"/>
    <lineage>
        <taxon>Eukaryota</taxon>
        <taxon>Metazoa</taxon>
        <taxon>Ecdysozoa</taxon>
        <taxon>Arthropoda</taxon>
        <taxon>Hexapoda</taxon>
        <taxon>Collembola</taxon>
        <taxon>Entomobryomorpha</taxon>
        <taxon>Entomobryoidea</taxon>
        <taxon>Orchesellidae</taxon>
        <taxon>Orchesellinae</taxon>
        <taxon>Orchesella</taxon>
    </lineage>
</organism>
<feature type="signal peptide" evidence="3">
    <location>
        <begin position="1"/>
        <end position="26"/>
    </location>
</feature>
<evidence type="ECO:0000256" key="3">
    <source>
        <dbReference type="SAM" id="SignalP"/>
    </source>
</evidence>
<evidence type="ECO:0000259" key="4">
    <source>
        <dbReference type="PROSITE" id="PS50240"/>
    </source>
</evidence>
<dbReference type="PRINTS" id="PR00722">
    <property type="entry name" value="CHYMOTRYPSIN"/>
</dbReference>
<dbReference type="Pfam" id="PF00089">
    <property type="entry name" value="Trypsin"/>
    <property type="match status" value="2"/>
</dbReference>
<evidence type="ECO:0000256" key="2">
    <source>
        <dbReference type="ARBA" id="ARBA00024195"/>
    </source>
</evidence>
<dbReference type="EMBL" id="CAXLJM020000164">
    <property type="protein sequence ID" value="CAL8146217.1"/>
    <property type="molecule type" value="Genomic_DNA"/>
</dbReference>
<protein>
    <recommendedName>
        <fullName evidence="4">Peptidase S1 domain-containing protein</fullName>
    </recommendedName>
</protein>
<dbReference type="PROSITE" id="PS00134">
    <property type="entry name" value="TRYPSIN_HIS"/>
    <property type="match status" value="2"/>
</dbReference>
<feature type="domain" description="Peptidase S1" evidence="4">
    <location>
        <begin position="140"/>
        <end position="415"/>
    </location>
</feature>
<feature type="chain" id="PRO_5047121414" description="Peptidase S1 domain-containing protein" evidence="3">
    <location>
        <begin position="27"/>
        <end position="673"/>
    </location>
</feature>
<dbReference type="InterPro" id="IPR051487">
    <property type="entry name" value="Ser/Thr_Proteases_Immune/Dev"/>
</dbReference>
<reference evidence="5 6" key="1">
    <citation type="submission" date="2024-08" db="EMBL/GenBank/DDBJ databases">
        <authorList>
            <person name="Cucini C."/>
            <person name="Frati F."/>
        </authorList>
    </citation>
    <scope>NUCLEOTIDE SEQUENCE [LARGE SCALE GENOMIC DNA]</scope>
</reference>
<dbReference type="SMART" id="SM00020">
    <property type="entry name" value="Tryp_SPc"/>
    <property type="match status" value="2"/>
</dbReference>
<evidence type="ECO:0000313" key="6">
    <source>
        <dbReference type="Proteomes" id="UP001642540"/>
    </source>
</evidence>
<dbReference type="SUPFAM" id="SSF50494">
    <property type="entry name" value="Trypsin-like serine proteases"/>
    <property type="match status" value="2"/>
</dbReference>
<feature type="domain" description="Peptidase S1" evidence="4">
    <location>
        <begin position="414"/>
        <end position="668"/>
    </location>
</feature>
<dbReference type="InterPro" id="IPR018114">
    <property type="entry name" value="TRYPSIN_HIS"/>
</dbReference>
<evidence type="ECO:0000313" key="5">
    <source>
        <dbReference type="EMBL" id="CAL8146217.1"/>
    </source>
</evidence>
<dbReference type="InterPro" id="IPR001314">
    <property type="entry name" value="Peptidase_S1A"/>
</dbReference>
<dbReference type="CDD" id="cd00190">
    <property type="entry name" value="Tryp_SPc"/>
    <property type="match status" value="1"/>
</dbReference>
<dbReference type="PANTHER" id="PTHR24256">
    <property type="entry name" value="TRYPTASE-RELATED"/>
    <property type="match status" value="1"/>
</dbReference>
<keyword evidence="1" id="KW-1015">Disulfide bond</keyword>
<evidence type="ECO:0000256" key="1">
    <source>
        <dbReference type="ARBA" id="ARBA00023157"/>
    </source>
</evidence>
<comment type="caution">
    <text evidence="5">The sequence shown here is derived from an EMBL/GenBank/DDBJ whole genome shotgun (WGS) entry which is preliminary data.</text>
</comment>
<proteinExistence type="inferred from homology"/>
<dbReference type="Gene3D" id="2.40.10.10">
    <property type="entry name" value="Trypsin-like serine proteases"/>
    <property type="match status" value="3"/>
</dbReference>
<dbReference type="Proteomes" id="UP001642540">
    <property type="component" value="Unassembled WGS sequence"/>
</dbReference>